<feature type="region of interest" description="Disordered" evidence="1">
    <location>
        <begin position="164"/>
        <end position="186"/>
    </location>
</feature>
<keyword evidence="3" id="KW-1185">Reference proteome</keyword>
<proteinExistence type="predicted"/>
<evidence type="ECO:0000313" key="3">
    <source>
        <dbReference type="Proteomes" id="UP000717328"/>
    </source>
</evidence>
<dbReference type="EMBL" id="JABCKI010000265">
    <property type="protein sequence ID" value="KAG5651292.1"/>
    <property type="molecule type" value="Genomic_DNA"/>
</dbReference>
<dbReference type="OrthoDB" id="3021720at2759"/>
<feature type="compositionally biased region" description="Basic and acidic residues" evidence="1">
    <location>
        <begin position="264"/>
        <end position="273"/>
    </location>
</feature>
<accession>A0A9P7GQJ1</accession>
<name>A0A9P7GQJ1_9AGAR</name>
<dbReference type="Proteomes" id="UP000717328">
    <property type="component" value="Unassembled WGS sequence"/>
</dbReference>
<feature type="compositionally biased region" description="Polar residues" evidence="1">
    <location>
        <begin position="105"/>
        <end position="117"/>
    </location>
</feature>
<gene>
    <name evidence="2" type="ORF">H0H81_009191</name>
</gene>
<organism evidence="2 3">
    <name type="scientific">Sphagnurus paluster</name>
    <dbReference type="NCBI Taxonomy" id="117069"/>
    <lineage>
        <taxon>Eukaryota</taxon>
        <taxon>Fungi</taxon>
        <taxon>Dikarya</taxon>
        <taxon>Basidiomycota</taxon>
        <taxon>Agaricomycotina</taxon>
        <taxon>Agaricomycetes</taxon>
        <taxon>Agaricomycetidae</taxon>
        <taxon>Agaricales</taxon>
        <taxon>Tricholomatineae</taxon>
        <taxon>Lyophyllaceae</taxon>
        <taxon>Sphagnurus</taxon>
    </lineage>
</organism>
<evidence type="ECO:0000256" key="1">
    <source>
        <dbReference type="SAM" id="MobiDB-lite"/>
    </source>
</evidence>
<reference evidence="2" key="2">
    <citation type="submission" date="2021-10" db="EMBL/GenBank/DDBJ databases">
        <title>Phylogenomics reveals ancestral predisposition of the termite-cultivated fungus Termitomyces towards a domesticated lifestyle.</title>
        <authorList>
            <person name="Auxier B."/>
            <person name="Grum-Grzhimaylo A."/>
            <person name="Cardenas M.E."/>
            <person name="Lodge J.D."/>
            <person name="Laessoe T."/>
            <person name="Pedersen O."/>
            <person name="Smith M.E."/>
            <person name="Kuyper T.W."/>
            <person name="Franco-Molano E.A."/>
            <person name="Baroni T.J."/>
            <person name="Aanen D.K."/>
        </authorList>
    </citation>
    <scope>NUCLEOTIDE SEQUENCE</scope>
    <source>
        <strain evidence="2">D49</strain>
    </source>
</reference>
<evidence type="ECO:0000313" key="2">
    <source>
        <dbReference type="EMBL" id="KAG5651292.1"/>
    </source>
</evidence>
<dbReference type="AlphaFoldDB" id="A0A9P7GQJ1"/>
<sequence length="324" mass="36881">MPDSFFDMPPRSTSPFCRHSSAGARAADISRLLDPAYSSNAYASTSTSAYVDRHGDLHDPDYRHFPIPVSKRHSHSTAYNMATRPRWELADDEHDDDEFDHMTYPNRQRQYQYSKQPQPLYPLPRSFESDDTVLDEYDEDDALYPAPKPPRGVARIIHRTKREFRKRRSLDVASSSASSASPQTPTTITTAELDDAYDASHALTLTPTHHSCSRRSQRSRTSFRSERDATATSIVPIVHQRSHHYSCHSHSTPHLSSPPPSPHSHGDDHEYPHAEPQAPEPAGNDEWTPTCTHALRRQWHALAMRVRFGVFRAQKRVRQRLAGT</sequence>
<feature type="region of interest" description="Disordered" evidence="1">
    <location>
        <begin position="207"/>
        <end position="229"/>
    </location>
</feature>
<protein>
    <submittedName>
        <fullName evidence="2">Uncharacterized protein</fullName>
    </submittedName>
</protein>
<feature type="region of interest" description="Disordered" evidence="1">
    <location>
        <begin position="242"/>
        <end position="289"/>
    </location>
</feature>
<comment type="caution">
    <text evidence="2">The sequence shown here is derived from an EMBL/GenBank/DDBJ whole genome shotgun (WGS) entry which is preliminary data.</text>
</comment>
<reference evidence="2" key="1">
    <citation type="submission" date="2021-02" db="EMBL/GenBank/DDBJ databases">
        <authorList>
            <person name="Nieuwenhuis M."/>
            <person name="Van De Peppel L.J.J."/>
        </authorList>
    </citation>
    <scope>NUCLEOTIDE SEQUENCE</scope>
    <source>
        <strain evidence="2">D49</strain>
    </source>
</reference>
<feature type="region of interest" description="Disordered" evidence="1">
    <location>
        <begin position="98"/>
        <end position="124"/>
    </location>
</feature>